<feature type="transmembrane region" description="Helical" evidence="1">
    <location>
        <begin position="85"/>
        <end position="105"/>
    </location>
</feature>
<evidence type="ECO:0000313" key="2">
    <source>
        <dbReference type="EMBL" id="OJA17543.1"/>
    </source>
</evidence>
<keyword evidence="3" id="KW-1185">Reference proteome</keyword>
<keyword evidence="1" id="KW-0812">Transmembrane</keyword>
<feature type="non-terminal residue" evidence="2">
    <location>
        <position position="132"/>
    </location>
</feature>
<comment type="caution">
    <text evidence="2">The sequence shown here is derived from an EMBL/GenBank/DDBJ whole genome shotgun (WGS) entry which is preliminary data.</text>
</comment>
<dbReference type="AlphaFoldDB" id="A0A1J8QA45"/>
<dbReference type="Proteomes" id="UP000183567">
    <property type="component" value="Unassembled WGS sequence"/>
</dbReference>
<organism evidence="2 3">
    <name type="scientific">Rhizopogon vesiculosus</name>
    <dbReference type="NCBI Taxonomy" id="180088"/>
    <lineage>
        <taxon>Eukaryota</taxon>
        <taxon>Fungi</taxon>
        <taxon>Dikarya</taxon>
        <taxon>Basidiomycota</taxon>
        <taxon>Agaricomycotina</taxon>
        <taxon>Agaricomycetes</taxon>
        <taxon>Agaricomycetidae</taxon>
        <taxon>Boletales</taxon>
        <taxon>Suillineae</taxon>
        <taxon>Rhizopogonaceae</taxon>
        <taxon>Rhizopogon</taxon>
    </lineage>
</organism>
<protein>
    <submittedName>
        <fullName evidence="2">Uncharacterized protein</fullName>
    </submittedName>
</protein>
<keyword evidence="1" id="KW-1133">Transmembrane helix</keyword>
<evidence type="ECO:0000256" key="1">
    <source>
        <dbReference type="SAM" id="Phobius"/>
    </source>
</evidence>
<reference evidence="2 3" key="1">
    <citation type="submission" date="2016-03" db="EMBL/GenBank/DDBJ databases">
        <title>Comparative genomics of the ectomycorrhizal sister species Rhizopogon vinicolor and Rhizopogon vesiculosus (Basidiomycota: Boletales) reveals a divergence of the mating type B locus.</title>
        <authorList>
            <person name="Mujic A.B."/>
            <person name="Kuo A."/>
            <person name="Tritt A."/>
            <person name="Lipzen A."/>
            <person name="Chen C."/>
            <person name="Johnson J."/>
            <person name="Sharma A."/>
            <person name="Barry K."/>
            <person name="Grigoriev I.V."/>
            <person name="Spatafora J.W."/>
        </authorList>
    </citation>
    <scope>NUCLEOTIDE SEQUENCE [LARGE SCALE GENOMIC DNA]</scope>
    <source>
        <strain evidence="2 3">AM-OR11-056</strain>
    </source>
</reference>
<accession>A0A1J8QA45</accession>
<keyword evidence="1" id="KW-0472">Membrane</keyword>
<name>A0A1J8QA45_9AGAM</name>
<dbReference type="OrthoDB" id="3266666at2759"/>
<sequence length="132" mass="14969">MVRVCNLCLEKLAKVEDEDDDDRRSVVSSTTSPFPAHQFGGDTFALRLGRHPQSPFAASQLFGRTNEPFNLYSIVEDESREDANMFYVSAVSAPLFLLVSVNFIADRSFPFLTFSDAAIFDMRHLHKWNLMS</sequence>
<evidence type="ECO:0000313" key="3">
    <source>
        <dbReference type="Proteomes" id="UP000183567"/>
    </source>
</evidence>
<gene>
    <name evidence="2" type="ORF">AZE42_04204</name>
</gene>
<dbReference type="EMBL" id="LVVM01001951">
    <property type="protein sequence ID" value="OJA17543.1"/>
    <property type="molecule type" value="Genomic_DNA"/>
</dbReference>
<proteinExistence type="predicted"/>
<dbReference type="STRING" id="180088.A0A1J8QA45"/>